<dbReference type="EMBL" id="JAPVEA010000008">
    <property type="protein sequence ID" value="KAJ5439518.1"/>
    <property type="molecule type" value="Genomic_DNA"/>
</dbReference>
<dbReference type="InterPro" id="IPR029033">
    <property type="entry name" value="His_PPase_superfam"/>
</dbReference>
<dbReference type="AlphaFoldDB" id="A0AAD6BYT2"/>
<dbReference type="SMART" id="SM00855">
    <property type="entry name" value="PGAM"/>
    <property type="match status" value="1"/>
</dbReference>
<dbReference type="SUPFAM" id="SSF53254">
    <property type="entry name" value="Phosphoglycerate mutase-like"/>
    <property type="match status" value="1"/>
</dbReference>
<proteinExistence type="predicted"/>
<name>A0AAD6BYT2_9EURO</name>
<reference evidence="1" key="1">
    <citation type="submission" date="2022-12" db="EMBL/GenBank/DDBJ databases">
        <authorList>
            <person name="Petersen C."/>
        </authorList>
    </citation>
    <scope>NUCLEOTIDE SEQUENCE</scope>
    <source>
        <strain evidence="1">IBT 16125</strain>
    </source>
</reference>
<keyword evidence="2" id="KW-1185">Reference proteome</keyword>
<dbReference type="InterPro" id="IPR050275">
    <property type="entry name" value="PGM_Phosphatase"/>
</dbReference>
<reference evidence="1" key="2">
    <citation type="journal article" date="2023" name="IMA Fungus">
        <title>Comparative genomic study of the Penicillium genus elucidates a diverse pangenome and 15 lateral gene transfer events.</title>
        <authorList>
            <person name="Petersen C."/>
            <person name="Sorensen T."/>
            <person name="Nielsen M.R."/>
            <person name="Sondergaard T.E."/>
            <person name="Sorensen J.L."/>
            <person name="Fitzpatrick D.A."/>
            <person name="Frisvad J.C."/>
            <person name="Nielsen K.L."/>
        </authorList>
    </citation>
    <scope>NUCLEOTIDE SEQUENCE</scope>
    <source>
        <strain evidence="1">IBT 16125</strain>
    </source>
</reference>
<evidence type="ECO:0000313" key="2">
    <source>
        <dbReference type="Proteomes" id="UP001213681"/>
    </source>
</evidence>
<dbReference type="Proteomes" id="UP001213681">
    <property type="component" value="Unassembled WGS sequence"/>
</dbReference>
<dbReference type="PANTHER" id="PTHR48100">
    <property type="entry name" value="BROAD-SPECIFICITY PHOSPHATASE YOR283W-RELATED"/>
    <property type="match status" value="1"/>
</dbReference>
<comment type="caution">
    <text evidence="1">The sequence shown here is derived from an EMBL/GenBank/DDBJ whole genome shotgun (WGS) entry which is preliminary data.</text>
</comment>
<dbReference type="GO" id="GO:0005737">
    <property type="term" value="C:cytoplasm"/>
    <property type="evidence" value="ECO:0007669"/>
    <property type="project" value="TreeGrafter"/>
</dbReference>
<dbReference type="InterPro" id="IPR013078">
    <property type="entry name" value="His_Pase_superF_clade-1"/>
</dbReference>
<dbReference type="PANTHER" id="PTHR48100:SF1">
    <property type="entry name" value="HISTIDINE PHOSPHATASE FAMILY PROTEIN-RELATED"/>
    <property type="match status" value="1"/>
</dbReference>
<dbReference type="Pfam" id="PF00300">
    <property type="entry name" value="His_Phos_1"/>
    <property type="match status" value="1"/>
</dbReference>
<dbReference type="GO" id="GO:0016791">
    <property type="term" value="F:phosphatase activity"/>
    <property type="evidence" value="ECO:0007669"/>
    <property type="project" value="TreeGrafter"/>
</dbReference>
<dbReference type="Gene3D" id="3.40.50.1240">
    <property type="entry name" value="Phosphoglycerate mutase-like"/>
    <property type="match status" value="1"/>
</dbReference>
<protein>
    <submittedName>
        <fullName evidence="1">Phosphoglycerate mutase</fullName>
    </submittedName>
</protein>
<dbReference type="GeneID" id="81604141"/>
<evidence type="ECO:0000313" key="1">
    <source>
        <dbReference type="EMBL" id="KAJ5439518.1"/>
    </source>
</evidence>
<accession>A0AAD6BYT2</accession>
<organism evidence="1 2">
    <name type="scientific">Penicillium daleae</name>
    <dbReference type="NCBI Taxonomy" id="63821"/>
    <lineage>
        <taxon>Eukaryota</taxon>
        <taxon>Fungi</taxon>
        <taxon>Dikarya</taxon>
        <taxon>Ascomycota</taxon>
        <taxon>Pezizomycotina</taxon>
        <taxon>Eurotiomycetes</taxon>
        <taxon>Eurotiomycetidae</taxon>
        <taxon>Eurotiales</taxon>
        <taxon>Aspergillaceae</taxon>
        <taxon>Penicillium</taxon>
    </lineage>
</organism>
<dbReference type="RefSeq" id="XP_056762747.1">
    <property type="nucleotide sequence ID" value="XM_056913898.1"/>
</dbReference>
<dbReference type="CDD" id="cd07067">
    <property type="entry name" value="HP_PGM_like"/>
    <property type="match status" value="1"/>
</dbReference>
<gene>
    <name evidence="1" type="ORF">N7458_010516</name>
</gene>
<sequence>MTLTKLLTEPASFKFSTVPGYFLQDEPTTDPNSFDYVSPYASRYHIVDTRQTQSTNETPQSSTNFGLISRKYDSETVMSQNGTQWQRFAQHITHLNETAGPQFKYKVLFLGRHGEGVHNVAERRYGTKAWDEYWSLLDGDEYGTWLDAHLTKVGIAQAQTAHDTWARQLEFGIPTPQSYYVSPLHRCCQTAQVTFEGLDMPLTNPFQPLVKELLRETMGEHTCDRRSTKSAIATDFPRFRFEPRFTEEDELWDPKVRETDEHRDRRLLALLNDVFAADENVFLSLTAHSGAITSILEVVGHRKFPLATGAVIPVVVKAQNRA</sequence>